<organism evidence="1 2">
    <name type="scientific">Nocardia acididurans</name>
    <dbReference type="NCBI Taxonomy" id="2802282"/>
    <lineage>
        <taxon>Bacteria</taxon>
        <taxon>Bacillati</taxon>
        <taxon>Actinomycetota</taxon>
        <taxon>Actinomycetes</taxon>
        <taxon>Mycobacteriales</taxon>
        <taxon>Nocardiaceae</taxon>
        <taxon>Nocardia</taxon>
    </lineage>
</organism>
<dbReference type="RefSeq" id="WP_201949619.1">
    <property type="nucleotide sequence ID" value="NZ_JAERRJ010000008.1"/>
</dbReference>
<protein>
    <recommendedName>
        <fullName evidence="3">DUF2336 domain-containing protein</fullName>
    </recommendedName>
</protein>
<dbReference type="EMBL" id="JAERRJ010000008">
    <property type="protein sequence ID" value="MBL1077024.1"/>
    <property type="molecule type" value="Genomic_DNA"/>
</dbReference>
<comment type="caution">
    <text evidence="1">The sequence shown here is derived from an EMBL/GenBank/DDBJ whole genome shotgun (WGS) entry which is preliminary data.</text>
</comment>
<evidence type="ECO:0008006" key="3">
    <source>
        <dbReference type="Google" id="ProtNLM"/>
    </source>
</evidence>
<evidence type="ECO:0000313" key="2">
    <source>
        <dbReference type="Proteomes" id="UP000602198"/>
    </source>
</evidence>
<evidence type="ECO:0000313" key="1">
    <source>
        <dbReference type="EMBL" id="MBL1077024.1"/>
    </source>
</evidence>
<gene>
    <name evidence="1" type="ORF">JK358_21740</name>
</gene>
<reference evidence="1 2" key="1">
    <citation type="submission" date="2021-01" db="EMBL/GenBank/DDBJ databases">
        <title>WGS of actinomycetes isolated from Thailand.</title>
        <authorList>
            <person name="Thawai C."/>
        </authorList>
    </citation>
    <scope>NUCLEOTIDE SEQUENCE [LARGE SCALE GENOMIC DNA]</scope>
    <source>
        <strain evidence="1 2">LPG 2</strain>
    </source>
</reference>
<name>A0ABS1M8Y5_9NOCA</name>
<dbReference type="Proteomes" id="UP000602198">
    <property type="component" value="Unassembled WGS sequence"/>
</dbReference>
<sequence>MTNLAARAEVIKLARELHTPAEDLAFLLDSDPAAIRRIRHGMHAALDARHRPMFDRLAKVSALVPNSLAVAIATRYYGPVLCGMIASSLSPERAVALIGHVPTDFLADVSVHVDPAAATPIVRAFDSDILVPVMRELLARKDYVTLARFLVAATDRQLLDVVPHIETGEDLLLVAFNAELDSVADRFEVVLADLSDDRIRDIVQAMHDRDRFAEGLTFMQFLTDKTLGRVADATAALGPEILTHLVESCHRENAWAELIPVATAMSADSLDRLLALDTWDEQKLTAVTRAAEAAGHTGELARLLGELEQRGR</sequence>
<proteinExistence type="predicted"/>
<accession>A0ABS1M8Y5</accession>
<keyword evidence="2" id="KW-1185">Reference proteome</keyword>